<gene>
    <name evidence="2" type="ORF">B0I36DRAFT_230805</name>
</gene>
<dbReference type="Proteomes" id="UP000756346">
    <property type="component" value="Unassembled WGS sequence"/>
</dbReference>
<dbReference type="PANTHER" id="PTHR10622">
    <property type="entry name" value="HET DOMAIN-CONTAINING PROTEIN"/>
    <property type="match status" value="1"/>
</dbReference>
<accession>A0A9P9BLQ1</accession>
<dbReference type="AlphaFoldDB" id="A0A9P9BLQ1"/>
<dbReference type="EMBL" id="JAGTJQ010000009">
    <property type="protein sequence ID" value="KAH7025137.1"/>
    <property type="molecule type" value="Genomic_DNA"/>
</dbReference>
<feature type="non-terminal residue" evidence="2">
    <location>
        <position position="1"/>
    </location>
</feature>
<organism evidence="2 3">
    <name type="scientific">Microdochium trichocladiopsis</name>
    <dbReference type="NCBI Taxonomy" id="1682393"/>
    <lineage>
        <taxon>Eukaryota</taxon>
        <taxon>Fungi</taxon>
        <taxon>Dikarya</taxon>
        <taxon>Ascomycota</taxon>
        <taxon>Pezizomycotina</taxon>
        <taxon>Sordariomycetes</taxon>
        <taxon>Xylariomycetidae</taxon>
        <taxon>Xylariales</taxon>
        <taxon>Microdochiaceae</taxon>
        <taxon>Microdochium</taxon>
    </lineage>
</organism>
<protein>
    <submittedName>
        <fullName evidence="2">Heterokaryon incompatibility protein-domain-containing protein</fullName>
    </submittedName>
</protein>
<proteinExistence type="predicted"/>
<reference evidence="2" key="1">
    <citation type="journal article" date="2021" name="Nat. Commun.">
        <title>Genetic determinants of endophytism in the Arabidopsis root mycobiome.</title>
        <authorList>
            <person name="Mesny F."/>
            <person name="Miyauchi S."/>
            <person name="Thiergart T."/>
            <person name="Pickel B."/>
            <person name="Atanasova L."/>
            <person name="Karlsson M."/>
            <person name="Huettel B."/>
            <person name="Barry K.W."/>
            <person name="Haridas S."/>
            <person name="Chen C."/>
            <person name="Bauer D."/>
            <person name="Andreopoulos W."/>
            <person name="Pangilinan J."/>
            <person name="LaButti K."/>
            <person name="Riley R."/>
            <person name="Lipzen A."/>
            <person name="Clum A."/>
            <person name="Drula E."/>
            <person name="Henrissat B."/>
            <person name="Kohler A."/>
            <person name="Grigoriev I.V."/>
            <person name="Martin F.M."/>
            <person name="Hacquard S."/>
        </authorList>
    </citation>
    <scope>NUCLEOTIDE SEQUENCE</scope>
    <source>
        <strain evidence="2">MPI-CAGE-CH-0230</strain>
    </source>
</reference>
<comment type="caution">
    <text evidence="2">The sequence shown here is derived from an EMBL/GenBank/DDBJ whole genome shotgun (WGS) entry which is preliminary data.</text>
</comment>
<dbReference type="RefSeq" id="XP_046008685.1">
    <property type="nucleotide sequence ID" value="XM_046149131.1"/>
</dbReference>
<dbReference type="PANTHER" id="PTHR10622:SF11">
    <property type="entry name" value="HET-DOMAIN-CONTAINING PROTEIN"/>
    <property type="match status" value="1"/>
</dbReference>
<evidence type="ECO:0000259" key="1">
    <source>
        <dbReference type="Pfam" id="PF06985"/>
    </source>
</evidence>
<name>A0A9P9BLQ1_9PEZI</name>
<dbReference type="InterPro" id="IPR010730">
    <property type="entry name" value="HET"/>
</dbReference>
<evidence type="ECO:0000313" key="2">
    <source>
        <dbReference type="EMBL" id="KAH7025137.1"/>
    </source>
</evidence>
<feature type="domain" description="Heterokaryon incompatibility" evidence="1">
    <location>
        <begin position="26"/>
        <end position="111"/>
    </location>
</feature>
<dbReference type="Pfam" id="PF06985">
    <property type="entry name" value="HET"/>
    <property type="match status" value="1"/>
</dbReference>
<evidence type="ECO:0000313" key="3">
    <source>
        <dbReference type="Proteomes" id="UP000756346"/>
    </source>
</evidence>
<dbReference type="OrthoDB" id="674604at2759"/>
<dbReference type="GeneID" id="70178677"/>
<keyword evidence="3" id="KW-1185">Reference proteome</keyword>
<sequence>MRLLECSPDGSFTRTEDLPANEDLEYAILSHTWGPEEVTFKDLVDGTDGDKAGYDKLRFCANRAIHDGLRYFWVDTCCIDKSNQVELNEAIISMFRWYRKAARCYVYLSDVSIAGCGRREPSEPWERAFRDSRWFTRGWTLQELLAPASVEFFARGGQRLGDKKSLEQPIHEITRIATAALRGTDLSQFDVDERFEWAKSRETTREEDWAYCLLGIFSVSMPALYGEGKQNAIRRLKREI</sequence>